<comment type="caution">
    <text evidence="2">The sequence shown here is derived from an EMBL/GenBank/DDBJ whole genome shotgun (WGS) entry which is preliminary data.</text>
</comment>
<reference evidence="2 3" key="1">
    <citation type="journal article" date="2018" name="Front. Plant Sci.">
        <title>Red Clover (Trifolium pratense) and Zigzag Clover (T. medium) - A Picture of Genomic Similarities and Differences.</title>
        <authorList>
            <person name="Dluhosova J."/>
            <person name="Istvanek J."/>
            <person name="Nedelnik J."/>
            <person name="Repkova J."/>
        </authorList>
    </citation>
    <scope>NUCLEOTIDE SEQUENCE [LARGE SCALE GENOMIC DNA]</scope>
    <source>
        <strain evidence="3">cv. 10/8</strain>
        <tissue evidence="2">Leaf</tissue>
    </source>
</reference>
<organism evidence="2 3">
    <name type="scientific">Trifolium medium</name>
    <dbReference type="NCBI Taxonomy" id="97028"/>
    <lineage>
        <taxon>Eukaryota</taxon>
        <taxon>Viridiplantae</taxon>
        <taxon>Streptophyta</taxon>
        <taxon>Embryophyta</taxon>
        <taxon>Tracheophyta</taxon>
        <taxon>Spermatophyta</taxon>
        <taxon>Magnoliopsida</taxon>
        <taxon>eudicotyledons</taxon>
        <taxon>Gunneridae</taxon>
        <taxon>Pentapetalae</taxon>
        <taxon>rosids</taxon>
        <taxon>fabids</taxon>
        <taxon>Fabales</taxon>
        <taxon>Fabaceae</taxon>
        <taxon>Papilionoideae</taxon>
        <taxon>50 kb inversion clade</taxon>
        <taxon>NPAAA clade</taxon>
        <taxon>Hologalegina</taxon>
        <taxon>IRL clade</taxon>
        <taxon>Trifolieae</taxon>
        <taxon>Trifolium</taxon>
    </lineage>
</organism>
<dbReference type="AlphaFoldDB" id="A0A392W838"/>
<protein>
    <submittedName>
        <fullName evidence="2">Disease resistance protein</fullName>
    </submittedName>
</protein>
<proteinExistence type="predicted"/>
<evidence type="ECO:0000259" key="1">
    <source>
        <dbReference type="Pfam" id="PF00931"/>
    </source>
</evidence>
<feature type="domain" description="NB-ARC" evidence="1">
    <location>
        <begin position="10"/>
        <end position="53"/>
    </location>
</feature>
<evidence type="ECO:0000313" key="3">
    <source>
        <dbReference type="Proteomes" id="UP000265520"/>
    </source>
</evidence>
<dbReference type="GO" id="GO:0043531">
    <property type="term" value="F:ADP binding"/>
    <property type="evidence" value="ECO:0007669"/>
    <property type="project" value="InterPro"/>
</dbReference>
<dbReference type="Pfam" id="PF00931">
    <property type="entry name" value="NB-ARC"/>
    <property type="match status" value="1"/>
</dbReference>
<accession>A0A392W838</accession>
<dbReference type="Gene3D" id="3.40.50.300">
    <property type="entry name" value="P-loop containing nucleotide triphosphate hydrolases"/>
    <property type="match status" value="1"/>
</dbReference>
<keyword evidence="3" id="KW-1185">Reference proteome</keyword>
<sequence>PGFTVGLDGPLNELKMRLLKDEVSVSVVTVTGSGGSGKSTLAKRFCWDDQVKGMILFMNFASLSI</sequence>
<dbReference type="EMBL" id="LXQA011399807">
    <property type="protein sequence ID" value="MCI95902.1"/>
    <property type="molecule type" value="Genomic_DNA"/>
</dbReference>
<dbReference type="InterPro" id="IPR002182">
    <property type="entry name" value="NB-ARC"/>
</dbReference>
<dbReference type="SUPFAM" id="SSF52540">
    <property type="entry name" value="P-loop containing nucleoside triphosphate hydrolases"/>
    <property type="match status" value="1"/>
</dbReference>
<evidence type="ECO:0000313" key="2">
    <source>
        <dbReference type="EMBL" id="MCI95902.1"/>
    </source>
</evidence>
<dbReference type="InterPro" id="IPR027417">
    <property type="entry name" value="P-loop_NTPase"/>
</dbReference>
<name>A0A392W838_9FABA</name>
<dbReference type="Proteomes" id="UP000265520">
    <property type="component" value="Unassembled WGS sequence"/>
</dbReference>
<feature type="non-terminal residue" evidence="2">
    <location>
        <position position="1"/>
    </location>
</feature>